<dbReference type="GO" id="GO:0006891">
    <property type="term" value="P:intra-Golgi vesicle-mediated transport"/>
    <property type="evidence" value="ECO:0000318"/>
    <property type="project" value="GO_Central"/>
</dbReference>
<evidence type="ECO:0000256" key="3">
    <source>
        <dbReference type="ARBA" id="ARBA00011775"/>
    </source>
</evidence>
<reference evidence="15" key="3">
    <citation type="submission" date="2020-12" db="UniProtKB">
        <authorList>
            <consortium name="EnsemblPlants"/>
        </authorList>
    </citation>
    <scope>IDENTIFICATION</scope>
</reference>
<evidence type="ECO:0000313" key="14">
    <source>
        <dbReference type="EMBL" id="PNR28204.1"/>
    </source>
</evidence>
<keyword evidence="16" id="KW-1185">Reference proteome</keyword>
<dbReference type="Gene3D" id="3.30.450.60">
    <property type="match status" value="1"/>
</dbReference>
<dbReference type="GO" id="GO:0006886">
    <property type="term" value="P:intracellular protein transport"/>
    <property type="evidence" value="ECO:0000318"/>
    <property type="project" value="GO_Central"/>
</dbReference>
<dbReference type="InterPro" id="IPR022775">
    <property type="entry name" value="AP_mu_sigma_su"/>
</dbReference>
<keyword evidence="4 12" id="KW-0813">Transport</keyword>
<evidence type="ECO:0000256" key="10">
    <source>
        <dbReference type="ARBA" id="ARBA00023329"/>
    </source>
</evidence>
<name>A0A2K1IG04_PHYPA</name>
<dbReference type="GO" id="GO:0030126">
    <property type="term" value="C:COPI vesicle coat"/>
    <property type="evidence" value="ECO:0000318"/>
    <property type="project" value="GO_Central"/>
</dbReference>
<evidence type="ECO:0000256" key="1">
    <source>
        <dbReference type="ARBA" id="ARBA00004255"/>
    </source>
</evidence>
<dbReference type="InParanoid" id="A0A2K1IG04"/>
<keyword evidence="5 12" id="KW-0963">Cytoplasm</keyword>
<dbReference type="PANTHER" id="PTHR11043:SF0">
    <property type="entry name" value="COATOMER SUBUNIT ZETA"/>
    <property type="match status" value="1"/>
</dbReference>
<evidence type="ECO:0000256" key="12">
    <source>
        <dbReference type="RuleBase" id="RU366053"/>
    </source>
</evidence>
<dbReference type="GO" id="GO:0006890">
    <property type="term" value="P:retrograde vesicle-mediated transport, Golgi to endoplasmic reticulum"/>
    <property type="evidence" value="ECO:0000318"/>
    <property type="project" value="GO_Central"/>
</dbReference>
<reference evidence="14 16" key="2">
    <citation type="journal article" date="2018" name="Plant J.">
        <title>The Physcomitrella patens chromosome-scale assembly reveals moss genome structure and evolution.</title>
        <authorList>
            <person name="Lang D."/>
            <person name="Ullrich K.K."/>
            <person name="Murat F."/>
            <person name="Fuchs J."/>
            <person name="Jenkins J."/>
            <person name="Haas F.B."/>
            <person name="Piednoel M."/>
            <person name="Gundlach H."/>
            <person name="Van Bel M."/>
            <person name="Meyberg R."/>
            <person name="Vives C."/>
            <person name="Morata J."/>
            <person name="Symeonidi A."/>
            <person name="Hiss M."/>
            <person name="Muchero W."/>
            <person name="Kamisugi Y."/>
            <person name="Saleh O."/>
            <person name="Blanc G."/>
            <person name="Decker E.L."/>
            <person name="van Gessel N."/>
            <person name="Grimwood J."/>
            <person name="Hayes R.D."/>
            <person name="Graham S.W."/>
            <person name="Gunter L.E."/>
            <person name="McDaniel S.F."/>
            <person name="Hoernstein S.N.W."/>
            <person name="Larsson A."/>
            <person name="Li F.W."/>
            <person name="Perroud P.F."/>
            <person name="Phillips J."/>
            <person name="Ranjan P."/>
            <person name="Rokshar D.S."/>
            <person name="Rothfels C.J."/>
            <person name="Schneider L."/>
            <person name="Shu S."/>
            <person name="Stevenson D.W."/>
            <person name="Thummler F."/>
            <person name="Tillich M."/>
            <person name="Villarreal Aguilar J.C."/>
            <person name="Widiez T."/>
            <person name="Wong G.K."/>
            <person name="Wymore A."/>
            <person name="Zhang Y."/>
            <person name="Zimmer A.D."/>
            <person name="Quatrano R.S."/>
            <person name="Mayer K.F.X."/>
            <person name="Goodstein D."/>
            <person name="Casacuberta J.M."/>
            <person name="Vandepoele K."/>
            <person name="Reski R."/>
            <person name="Cuming A.C."/>
            <person name="Tuskan G.A."/>
            <person name="Maumus F."/>
            <person name="Salse J."/>
            <person name="Schmutz J."/>
            <person name="Rensing S.A."/>
        </authorList>
    </citation>
    <scope>NUCLEOTIDE SEQUENCE [LARGE SCALE GENOMIC DNA]</scope>
    <source>
        <strain evidence="15 16">cv. Gransden 2004</strain>
    </source>
</reference>
<keyword evidence="6 12" id="KW-0931">ER-Golgi transport</keyword>
<dbReference type="GO" id="GO:0000139">
    <property type="term" value="C:Golgi membrane"/>
    <property type="evidence" value="ECO:0007669"/>
    <property type="project" value="UniProtKB-SubCell"/>
</dbReference>
<keyword evidence="10 12" id="KW-0968">Cytoplasmic vesicle</keyword>
<dbReference type="PANTHER" id="PTHR11043">
    <property type="entry name" value="ZETA-COAT PROTEIN"/>
    <property type="match status" value="1"/>
</dbReference>
<evidence type="ECO:0000256" key="9">
    <source>
        <dbReference type="ARBA" id="ARBA00023136"/>
    </source>
</evidence>
<dbReference type="Gramene" id="Pp3c24_8180V3.1">
    <property type="protein sequence ID" value="Pp3c24_8180V3.1"/>
    <property type="gene ID" value="Pp3c24_8180"/>
</dbReference>
<dbReference type="EnsemblPlants" id="Pp3c24_8180V3.1">
    <property type="protein sequence ID" value="Pp3c24_8180V3.1"/>
    <property type="gene ID" value="Pp3c24_8180"/>
</dbReference>
<dbReference type="Proteomes" id="UP000006727">
    <property type="component" value="Chromosome 24"/>
</dbReference>
<evidence type="ECO:0000313" key="15">
    <source>
        <dbReference type="EnsemblPlants" id="Pp3c24_8180V3.1"/>
    </source>
</evidence>
<dbReference type="InterPro" id="IPR011012">
    <property type="entry name" value="Longin-like_dom_sf"/>
</dbReference>
<comment type="subunit">
    <text evidence="3 12">Oligomeric complex that consists of at least the alpha, beta, beta', gamma, delta, epsilon and zeta subunits.</text>
</comment>
<evidence type="ECO:0000256" key="8">
    <source>
        <dbReference type="ARBA" id="ARBA00023034"/>
    </source>
</evidence>
<feature type="domain" description="AP complex mu/sigma subunit" evidence="13">
    <location>
        <begin position="34"/>
        <end position="152"/>
    </location>
</feature>
<evidence type="ECO:0000256" key="7">
    <source>
        <dbReference type="ARBA" id="ARBA00022927"/>
    </source>
</evidence>
<evidence type="ECO:0000259" key="13">
    <source>
        <dbReference type="Pfam" id="PF01217"/>
    </source>
</evidence>
<comment type="subcellular location">
    <subcellularLocation>
        <location evidence="12">Cytoplasm</location>
    </subcellularLocation>
    <subcellularLocation>
        <location evidence="1 12">Golgi apparatus membrane</location>
        <topology evidence="1 12">Peripheral membrane protein</topology>
        <orientation evidence="1 12">Cytoplasmic side</orientation>
    </subcellularLocation>
    <subcellularLocation>
        <location evidence="12">Cytoplasmic vesicle</location>
        <location evidence="12">COPI-coated vesicle membrane</location>
        <topology evidence="12">Peripheral membrane protein</topology>
        <orientation evidence="12">Cytoplasmic side</orientation>
    </subcellularLocation>
</comment>
<dbReference type="SUPFAM" id="SSF64356">
    <property type="entry name" value="SNARE-like"/>
    <property type="match status" value="1"/>
</dbReference>
<comment type="similarity">
    <text evidence="2 12">Belongs to the adaptor complexes small subunit family.</text>
</comment>
<evidence type="ECO:0000313" key="16">
    <source>
        <dbReference type="Proteomes" id="UP000006727"/>
    </source>
</evidence>
<protein>
    <recommendedName>
        <fullName evidence="12">Coatomer subunit zeta</fullName>
    </recommendedName>
</protein>
<evidence type="ECO:0000256" key="11">
    <source>
        <dbReference type="ARBA" id="ARBA00045555"/>
    </source>
</evidence>
<reference evidence="14 16" key="1">
    <citation type="journal article" date="2008" name="Science">
        <title>The Physcomitrella genome reveals evolutionary insights into the conquest of land by plants.</title>
        <authorList>
            <person name="Rensing S."/>
            <person name="Lang D."/>
            <person name="Zimmer A."/>
            <person name="Terry A."/>
            <person name="Salamov A."/>
            <person name="Shapiro H."/>
            <person name="Nishiyama T."/>
            <person name="Perroud P.-F."/>
            <person name="Lindquist E."/>
            <person name="Kamisugi Y."/>
            <person name="Tanahashi T."/>
            <person name="Sakakibara K."/>
            <person name="Fujita T."/>
            <person name="Oishi K."/>
            <person name="Shin-I T."/>
            <person name="Kuroki Y."/>
            <person name="Toyoda A."/>
            <person name="Suzuki Y."/>
            <person name="Hashimoto A."/>
            <person name="Yamaguchi K."/>
            <person name="Sugano A."/>
            <person name="Kohara Y."/>
            <person name="Fujiyama A."/>
            <person name="Anterola A."/>
            <person name="Aoki S."/>
            <person name="Ashton N."/>
            <person name="Barbazuk W.B."/>
            <person name="Barker E."/>
            <person name="Bennetzen J."/>
            <person name="Bezanilla M."/>
            <person name="Blankenship R."/>
            <person name="Cho S.H."/>
            <person name="Dutcher S."/>
            <person name="Estelle M."/>
            <person name="Fawcett J.A."/>
            <person name="Gundlach H."/>
            <person name="Hanada K."/>
            <person name="Heyl A."/>
            <person name="Hicks K.A."/>
            <person name="Hugh J."/>
            <person name="Lohr M."/>
            <person name="Mayer K."/>
            <person name="Melkozernov A."/>
            <person name="Murata T."/>
            <person name="Nelson D."/>
            <person name="Pils B."/>
            <person name="Prigge M."/>
            <person name="Reiss B."/>
            <person name="Renner T."/>
            <person name="Rombauts S."/>
            <person name="Rushton P."/>
            <person name="Sanderfoot A."/>
            <person name="Schween G."/>
            <person name="Shiu S.-H."/>
            <person name="Stueber K."/>
            <person name="Theodoulou F.L."/>
            <person name="Tu H."/>
            <person name="Van de Peer Y."/>
            <person name="Verrier P.J."/>
            <person name="Waters E."/>
            <person name="Wood A."/>
            <person name="Yang L."/>
            <person name="Cove D."/>
            <person name="Cuming A."/>
            <person name="Hasebe M."/>
            <person name="Lucas S."/>
            <person name="Mishler D.B."/>
            <person name="Reski R."/>
            <person name="Grigoriev I."/>
            <person name="Quatrano R.S."/>
            <person name="Boore J.L."/>
        </authorList>
    </citation>
    <scope>NUCLEOTIDE SEQUENCE [LARGE SCALE GENOMIC DNA]</scope>
    <source>
        <strain evidence="15 16">cv. Gransden 2004</strain>
    </source>
</reference>
<evidence type="ECO:0000256" key="4">
    <source>
        <dbReference type="ARBA" id="ARBA00022448"/>
    </source>
</evidence>
<accession>A0A2K1IG04</accession>
<proteinExistence type="inferred from homology"/>
<gene>
    <name evidence="14" type="ORF">PHYPA_028796</name>
</gene>
<organism evidence="14">
    <name type="scientific">Physcomitrium patens</name>
    <name type="common">Spreading-leaved earth moss</name>
    <name type="synonym">Physcomitrella patens</name>
    <dbReference type="NCBI Taxonomy" id="3218"/>
    <lineage>
        <taxon>Eukaryota</taxon>
        <taxon>Viridiplantae</taxon>
        <taxon>Streptophyta</taxon>
        <taxon>Embryophyta</taxon>
        <taxon>Bryophyta</taxon>
        <taxon>Bryophytina</taxon>
        <taxon>Bryopsida</taxon>
        <taxon>Funariidae</taxon>
        <taxon>Funariales</taxon>
        <taxon>Funariaceae</taxon>
        <taxon>Physcomitrium</taxon>
    </lineage>
</organism>
<keyword evidence="9 12" id="KW-0472">Membrane</keyword>
<keyword evidence="8 12" id="KW-0333">Golgi apparatus</keyword>
<dbReference type="EMBL" id="ABEU02000024">
    <property type="protein sequence ID" value="PNR28204.1"/>
    <property type="molecule type" value="Genomic_DNA"/>
</dbReference>
<keyword evidence="7 12" id="KW-0653">Protein transport</keyword>
<dbReference type="STRING" id="3218.A0A2K1IG04"/>
<evidence type="ECO:0000256" key="6">
    <source>
        <dbReference type="ARBA" id="ARBA00022892"/>
    </source>
</evidence>
<dbReference type="Pfam" id="PF01217">
    <property type="entry name" value="Clat_adaptor_s"/>
    <property type="match status" value="1"/>
</dbReference>
<dbReference type="PaxDb" id="3218-PP1S73_169V6.1"/>
<comment type="function">
    <text evidence="11">The coatomer is a cytosolic protein complex that binds to dilysine motifs and reversibly associates with Golgi non-clathrin-coated vesicles, which further mediate biosynthetic protein transport from the ER, via the Golgi up to the trans Golgi network. Coatomer complex is required for budding from Golgi membranes, and is essential for the retrograde Golgi-to-ER transport of dilysine-tagged proteins. The zeta subunit may be involved in regulating the coat assembly and, hence, the rate of biosynthetic protein transport due to its association-dissociation properties with the coatomer complex.</text>
</comment>
<evidence type="ECO:0000256" key="2">
    <source>
        <dbReference type="ARBA" id="ARBA00006972"/>
    </source>
</evidence>
<dbReference type="InterPro" id="IPR039652">
    <property type="entry name" value="Coatomer_zeta"/>
</dbReference>
<dbReference type="AlphaFoldDB" id="A0A2K1IG04"/>
<evidence type="ECO:0000256" key="5">
    <source>
        <dbReference type="ARBA" id="ARBA00022490"/>
    </source>
</evidence>
<sequence>MTFLRSLSQEIETRFSFIRSQHCHVLVRFSTPLIKIVLPLDSEGKRTAVKYSPLTASSFSDKLADEIYVFSKTQRTNVRSEGRTYDGYVEVYKLSSDLHFYVTIGEDEDELVVATVLQGFLDAVGLLLGFVLDNPDLVLLCLNEIMDRGYVLLSNALSPSSTMFP</sequence>